<dbReference type="AlphaFoldDB" id="A0AAD6MQV0"/>
<evidence type="ECO:0000313" key="3">
    <source>
        <dbReference type="Proteomes" id="UP001215712"/>
    </source>
</evidence>
<feature type="compositionally biased region" description="Gly residues" evidence="1">
    <location>
        <begin position="97"/>
        <end position="106"/>
    </location>
</feature>
<dbReference type="EMBL" id="JAQJAN010000020">
    <property type="protein sequence ID" value="KAJ5703971.1"/>
    <property type="molecule type" value="Genomic_DNA"/>
</dbReference>
<feature type="compositionally biased region" description="Polar residues" evidence="1">
    <location>
        <begin position="119"/>
        <end position="131"/>
    </location>
</feature>
<keyword evidence="3" id="KW-1185">Reference proteome</keyword>
<feature type="compositionally biased region" description="Basic and acidic residues" evidence="1">
    <location>
        <begin position="197"/>
        <end position="212"/>
    </location>
</feature>
<feature type="compositionally biased region" description="Low complexity" evidence="1">
    <location>
        <begin position="138"/>
        <end position="150"/>
    </location>
</feature>
<evidence type="ECO:0000313" key="2">
    <source>
        <dbReference type="EMBL" id="KAJ5703971.1"/>
    </source>
</evidence>
<gene>
    <name evidence="2" type="ORF">N7493_011109</name>
</gene>
<protein>
    <submittedName>
        <fullName evidence="2">Uncharacterized protein</fullName>
    </submittedName>
</protein>
<comment type="caution">
    <text evidence="2">The sequence shown here is derived from an EMBL/GenBank/DDBJ whole genome shotgun (WGS) entry which is preliminary data.</text>
</comment>
<proteinExistence type="predicted"/>
<reference evidence="2" key="1">
    <citation type="journal article" date="2023" name="IMA Fungus">
        <title>Comparative genomic study of the Penicillium genus elucidates a diverse pangenome and 15 lateral gene transfer events.</title>
        <authorList>
            <person name="Petersen C."/>
            <person name="Sorensen T."/>
            <person name="Nielsen M.R."/>
            <person name="Sondergaard T.E."/>
            <person name="Sorensen J.L."/>
            <person name="Fitzpatrick D.A."/>
            <person name="Frisvad J.C."/>
            <person name="Nielsen K.L."/>
        </authorList>
    </citation>
    <scope>NUCLEOTIDE SEQUENCE</scope>
    <source>
        <strain evidence="2">IBT 17514</strain>
    </source>
</reference>
<sequence>MFQGQMMCMGGLYLDIGLRSGPERGLDQTGAGTPVPVELHFNVHSCDWREGDERCVSNPMIPAPLPPLSRPFLPRITPPRGPNSGPGAALSGIPGFAPGGGPGGVPGCISRSLGRHSIGSGSTRVTENTGCSSHHQRGSPSSSSFHTASSPQFRDLANELRHMEEKMAQVRELFSSLVPEIQRLRRLLADSLDVENGSDRRHRDDGEEEEHQ</sequence>
<feature type="region of interest" description="Disordered" evidence="1">
    <location>
        <begin position="76"/>
        <end position="151"/>
    </location>
</feature>
<feature type="region of interest" description="Disordered" evidence="1">
    <location>
        <begin position="188"/>
        <end position="212"/>
    </location>
</feature>
<evidence type="ECO:0000256" key="1">
    <source>
        <dbReference type="SAM" id="MobiDB-lite"/>
    </source>
</evidence>
<reference evidence="2" key="2">
    <citation type="submission" date="2023-01" db="EMBL/GenBank/DDBJ databases">
        <authorList>
            <person name="Petersen C."/>
        </authorList>
    </citation>
    <scope>NUCLEOTIDE SEQUENCE</scope>
    <source>
        <strain evidence="2">IBT 17514</strain>
    </source>
</reference>
<accession>A0AAD6MQV0</accession>
<name>A0AAD6MQV0_9EURO</name>
<dbReference type="Proteomes" id="UP001215712">
    <property type="component" value="Unassembled WGS sequence"/>
</dbReference>
<organism evidence="2 3">
    <name type="scientific">Penicillium malachiteum</name>
    <dbReference type="NCBI Taxonomy" id="1324776"/>
    <lineage>
        <taxon>Eukaryota</taxon>
        <taxon>Fungi</taxon>
        <taxon>Dikarya</taxon>
        <taxon>Ascomycota</taxon>
        <taxon>Pezizomycotina</taxon>
        <taxon>Eurotiomycetes</taxon>
        <taxon>Eurotiomycetidae</taxon>
        <taxon>Eurotiales</taxon>
        <taxon>Aspergillaceae</taxon>
        <taxon>Penicillium</taxon>
    </lineage>
</organism>